<evidence type="ECO:0000313" key="2">
    <source>
        <dbReference type="Proteomes" id="UP000258102"/>
    </source>
</evidence>
<dbReference type="AlphaFoldDB" id="A0AAD0RH96"/>
<sequence length="170" mass="19528">MKINDDHLYHGAALTQIAEHAQFTAINAFRDGKKVSRSSFLINNDIAVYFKYSTKPTKAFKEYSFTFNKSHLKELKEIESRAKKAFVALVCVEDRQICLISRTELTELIEERREVKGSNEDTYTLLVTVPKGKSLRAYMNAPGQKKKKLSEKIISRNLFPSKIFEESETV</sequence>
<name>A0AAD0RH96_PSEO7</name>
<accession>A0AAD0RH96</accession>
<dbReference type="EMBL" id="CP031761">
    <property type="protein sequence ID" value="AXR01570.1"/>
    <property type="molecule type" value="Genomic_DNA"/>
</dbReference>
<dbReference type="RefSeq" id="WP_088531257.1">
    <property type="nucleotide sequence ID" value="NZ_CP021646.1"/>
</dbReference>
<organism evidence="1 2">
    <name type="scientific">Pseudoalteromonas piscicida</name>
    <dbReference type="NCBI Taxonomy" id="43662"/>
    <lineage>
        <taxon>Bacteria</taxon>
        <taxon>Pseudomonadati</taxon>
        <taxon>Pseudomonadota</taxon>
        <taxon>Gammaproteobacteria</taxon>
        <taxon>Alteromonadales</taxon>
        <taxon>Pseudoalteromonadaceae</taxon>
        <taxon>Pseudoalteromonas</taxon>
    </lineage>
</organism>
<protein>
    <submittedName>
        <fullName evidence="1">Uncharacterized protein</fullName>
    </submittedName>
</protein>
<gene>
    <name evidence="1" type="ORF">D0511_05410</name>
</gene>
<evidence type="ECO:0000313" key="1">
    <source>
        <dbReference type="EMBL" id="AXR01570.1"/>
    </source>
</evidence>
<dbReference type="KEGG" id="ppis:B1L02_12320"/>
<dbReference type="Proteomes" id="UP000258102">
    <property type="component" value="Chromosome 1"/>
</dbReference>
<reference evidence="1 2" key="1">
    <citation type="submission" date="2018-08" db="EMBL/GenBank/DDBJ databases">
        <title>Whole Genome Sequences of Two Pseudoalteromonas piscicida Strains, DE1-A and DE2-A, which Exhibit Strong Antibacterial Activity against Vibrio vulnificus.</title>
        <authorList>
            <person name="Richards G.P."/>
            <person name="Needleman D.S."/>
            <person name="Watson M.A."/>
            <person name="Polson S.W."/>
        </authorList>
    </citation>
    <scope>NUCLEOTIDE SEQUENCE [LARGE SCALE GENOMIC DNA]</scope>
    <source>
        <strain evidence="1 2">DE2-A</strain>
    </source>
</reference>
<proteinExistence type="predicted"/>